<dbReference type="PROSITE" id="PS51704">
    <property type="entry name" value="GP_PDE"/>
    <property type="match status" value="1"/>
</dbReference>
<dbReference type="RefSeq" id="WP_203864976.1">
    <property type="nucleotide sequence ID" value="NZ_BONW01000004.1"/>
</dbReference>
<dbReference type="InterPro" id="IPR030395">
    <property type="entry name" value="GP_PDE_dom"/>
</dbReference>
<organism evidence="5 6">
    <name type="scientific">Plantactinospora endophytica</name>
    <dbReference type="NCBI Taxonomy" id="673535"/>
    <lineage>
        <taxon>Bacteria</taxon>
        <taxon>Bacillati</taxon>
        <taxon>Actinomycetota</taxon>
        <taxon>Actinomycetes</taxon>
        <taxon>Micromonosporales</taxon>
        <taxon>Micromonosporaceae</taxon>
        <taxon>Plantactinospora</taxon>
    </lineage>
</organism>
<sequence length="275" mass="28948">MLLTLLYVPGDRPDRFDKAVDSGADAVIVDLEDAVVAARKGYARKAAAEFVGARHRVPVFVRVNELTGPDVAADLDALAGVPGLAGLRLPKVESPETVRRVAERVSVPLHPLVESAVGVERAYEIAGAHPAVASIGLGEADLRSDLGVTAEEGLSWVRGRIVVAARAAGLPPPLLPVYPNVTDLAGLAESCATGRRMGFVGRTAIHPRQLPVIVTAFRPTAEEVSRARELLDAVAEAQTRDSGTVVLPDGRFADRAMVAAARRTVQLAQRFAAGP</sequence>
<name>A0ABQ4DV81_9ACTN</name>
<dbReference type="InterPro" id="IPR040442">
    <property type="entry name" value="Pyrv_kinase-like_dom_sf"/>
</dbReference>
<evidence type="ECO:0000256" key="3">
    <source>
        <dbReference type="ARBA" id="ARBA00022842"/>
    </source>
</evidence>
<comment type="cofactor">
    <cofactor evidence="1">
        <name>Mg(2+)</name>
        <dbReference type="ChEBI" id="CHEBI:18420"/>
    </cofactor>
</comment>
<dbReference type="Proteomes" id="UP000646749">
    <property type="component" value="Unassembled WGS sequence"/>
</dbReference>
<evidence type="ECO:0000259" key="4">
    <source>
        <dbReference type="PROSITE" id="PS51704"/>
    </source>
</evidence>
<dbReference type="InterPro" id="IPR015813">
    <property type="entry name" value="Pyrv/PenolPyrv_kinase-like_dom"/>
</dbReference>
<dbReference type="Gene3D" id="3.20.20.60">
    <property type="entry name" value="Phosphoenolpyruvate-binding domains"/>
    <property type="match status" value="1"/>
</dbReference>
<evidence type="ECO:0000313" key="6">
    <source>
        <dbReference type="Proteomes" id="UP000646749"/>
    </source>
</evidence>
<dbReference type="GO" id="GO:0016829">
    <property type="term" value="F:lyase activity"/>
    <property type="evidence" value="ECO:0007669"/>
    <property type="project" value="UniProtKB-KW"/>
</dbReference>
<dbReference type="SUPFAM" id="SSF51621">
    <property type="entry name" value="Phosphoenolpyruvate/pyruvate domain"/>
    <property type="match status" value="1"/>
</dbReference>
<accession>A0ABQ4DV81</accession>
<protein>
    <submittedName>
        <fullName evidence="5">CoA ester lyase</fullName>
    </submittedName>
</protein>
<gene>
    <name evidence="5" type="ORF">Pen02_12790</name>
</gene>
<keyword evidence="6" id="KW-1185">Reference proteome</keyword>
<evidence type="ECO:0000256" key="1">
    <source>
        <dbReference type="ARBA" id="ARBA00001946"/>
    </source>
</evidence>
<dbReference type="Pfam" id="PF03328">
    <property type="entry name" value="HpcH_HpaI"/>
    <property type="match status" value="1"/>
</dbReference>
<keyword evidence="2" id="KW-0479">Metal-binding</keyword>
<proteinExistence type="predicted"/>
<evidence type="ECO:0000313" key="5">
    <source>
        <dbReference type="EMBL" id="GIG86343.1"/>
    </source>
</evidence>
<dbReference type="InterPro" id="IPR011206">
    <property type="entry name" value="Citrate_lyase_beta/mcl1/mcl2"/>
</dbReference>
<feature type="domain" description="GP-PDE" evidence="4">
    <location>
        <begin position="1"/>
        <end position="39"/>
    </location>
</feature>
<dbReference type="EMBL" id="BONW01000004">
    <property type="protein sequence ID" value="GIG86343.1"/>
    <property type="molecule type" value="Genomic_DNA"/>
</dbReference>
<keyword evidence="3" id="KW-0460">Magnesium</keyword>
<keyword evidence="5" id="KW-0456">Lyase</keyword>
<dbReference type="InterPro" id="IPR005000">
    <property type="entry name" value="Aldolase/citrate-lyase_domain"/>
</dbReference>
<evidence type="ECO:0000256" key="2">
    <source>
        <dbReference type="ARBA" id="ARBA00022723"/>
    </source>
</evidence>
<dbReference type="PANTHER" id="PTHR32308">
    <property type="entry name" value="LYASE BETA SUBUNIT, PUTATIVE (AFU_ORTHOLOGUE AFUA_4G13030)-RELATED"/>
    <property type="match status" value="1"/>
</dbReference>
<reference evidence="5 6" key="1">
    <citation type="submission" date="2021-01" db="EMBL/GenBank/DDBJ databases">
        <title>Whole genome shotgun sequence of Plantactinospora endophytica NBRC 110450.</title>
        <authorList>
            <person name="Komaki H."/>
            <person name="Tamura T."/>
        </authorList>
    </citation>
    <scope>NUCLEOTIDE SEQUENCE [LARGE SCALE GENOMIC DNA]</scope>
    <source>
        <strain evidence="5 6">NBRC 110450</strain>
    </source>
</reference>
<dbReference type="PANTHER" id="PTHR32308:SF10">
    <property type="entry name" value="CITRATE LYASE SUBUNIT BETA"/>
    <property type="match status" value="1"/>
</dbReference>
<dbReference type="PIRSF" id="PIRSF015582">
    <property type="entry name" value="Cit_lyase_B"/>
    <property type="match status" value="1"/>
</dbReference>
<comment type="caution">
    <text evidence="5">The sequence shown here is derived from an EMBL/GenBank/DDBJ whole genome shotgun (WGS) entry which is preliminary data.</text>
</comment>